<evidence type="ECO:0000256" key="6">
    <source>
        <dbReference type="SAM" id="MobiDB-lite"/>
    </source>
</evidence>
<dbReference type="InterPro" id="IPR011701">
    <property type="entry name" value="MFS"/>
</dbReference>
<keyword evidence="10" id="KW-1185">Reference proteome</keyword>
<dbReference type="InterPro" id="IPR036259">
    <property type="entry name" value="MFS_trans_sf"/>
</dbReference>
<feature type="transmembrane region" description="Helical" evidence="7">
    <location>
        <begin position="377"/>
        <end position="401"/>
    </location>
</feature>
<feature type="transmembrane region" description="Helical" evidence="7">
    <location>
        <begin position="286"/>
        <end position="308"/>
    </location>
</feature>
<sequence length="437" mass="44453">MSRAADPTLTAPDEGQVPTVTETTVPGTAVGGTDRPASLWRNRDFNLLWISQSLSDLGTAMSNLAMPLLVLWLTGSAAQAGLVGTAGLLTTLACRLPAGVVADRFPRRTLLVACDAVRLVGYLALAGAVLAGVANLPMILAVTVVGAAANAVFGTAEHAAVRNLVPAAQLSTAVARNEARSYGTQLAGPPLGGLLYGLGRSLPFVGNAVTYLLSLLAVLLIRRPMQQPRAAEDAPQSGGAAAAEGVRFVLGNPFLRALLIIAAPLNMAFTGMIFAIIVSLQRSGTPSVLVGLASTIFGLGGFLGALAAPAVQRWLRLPTLVIVLCWATAVLMACSALVPTSVLAAVPLGAAVFLGPTANAVLFGYQAAITPDRLQGRVVSVIFLAATSAAALAPGLAGLLLARFPAAVTMLVFAALVGVSAITATLSTGIRSMRVES</sequence>
<feature type="transmembrane region" description="Helical" evidence="7">
    <location>
        <begin position="344"/>
        <end position="365"/>
    </location>
</feature>
<evidence type="ECO:0000256" key="7">
    <source>
        <dbReference type="SAM" id="Phobius"/>
    </source>
</evidence>
<dbReference type="PANTHER" id="PTHR23513">
    <property type="entry name" value="INTEGRAL MEMBRANE EFFLUX PROTEIN-RELATED"/>
    <property type="match status" value="1"/>
</dbReference>
<organism evidence="9 10">
    <name type="scientific">Micromonospora chersina</name>
    <dbReference type="NCBI Taxonomy" id="47854"/>
    <lineage>
        <taxon>Bacteria</taxon>
        <taxon>Bacillati</taxon>
        <taxon>Actinomycetota</taxon>
        <taxon>Actinomycetes</taxon>
        <taxon>Micromonosporales</taxon>
        <taxon>Micromonosporaceae</taxon>
        <taxon>Micromonospora</taxon>
    </lineage>
</organism>
<keyword evidence="2" id="KW-1003">Cell membrane</keyword>
<dbReference type="GO" id="GO:0022857">
    <property type="term" value="F:transmembrane transporter activity"/>
    <property type="evidence" value="ECO:0007669"/>
    <property type="project" value="InterPro"/>
</dbReference>
<dbReference type="AlphaFoldDB" id="A0A1C6UNI7"/>
<feature type="domain" description="Major facilitator superfamily (MFS) profile" evidence="8">
    <location>
        <begin position="44"/>
        <end position="432"/>
    </location>
</feature>
<evidence type="ECO:0000256" key="3">
    <source>
        <dbReference type="ARBA" id="ARBA00022692"/>
    </source>
</evidence>
<feature type="transmembrane region" description="Helical" evidence="7">
    <location>
        <begin position="64"/>
        <end position="89"/>
    </location>
</feature>
<dbReference type="STRING" id="47854.GA0070603_2034"/>
<protein>
    <submittedName>
        <fullName evidence="9">Predicted arabinose efflux permease, MFS family</fullName>
    </submittedName>
</protein>
<dbReference type="OrthoDB" id="4544213at2"/>
<gene>
    <name evidence="9" type="ORF">GA0070603_2034</name>
</gene>
<dbReference type="GeneID" id="43278689"/>
<dbReference type="Pfam" id="PF07690">
    <property type="entry name" value="MFS_1"/>
    <property type="match status" value="1"/>
</dbReference>
<feature type="compositionally biased region" description="Low complexity" evidence="6">
    <location>
        <begin position="14"/>
        <end position="33"/>
    </location>
</feature>
<dbReference type="Gene3D" id="1.20.1250.20">
    <property type="entry name" value="MFS general substrate transporter like domains"/>
    <property type="match status" value="1"/>
</dbReference>
<feature type="region of interest" description="Disordered" evidence="6">
    <location>
        <begin position="1"/>
        <end position="35"/>
    </location>
</feature>
<keyword evidence="4 7" id="KW-1133">Transmembrane helix</keyword>
<evidence type="ECO:0000256" key="4">
    <source>
        <dbReference type="ARBA" id="ARBA00022989"/>
    </source>
</evidence>
<dbReference type="SUPFAM" id="SSF103473">
    <property type="entry name" value="MFS general substrate transporter"/>
    <property type="match status" value="1"/>
</dbReference>
<dbReference type="PANTHER" id="PTHR23513:SF6">
    <property type="entry name" value="MAJOR FACILITATOR SUPERFAMILY ASSOCIATED DOMAIN-CONTAINING PROTEIN"/>
    <property type="match status" value="1"/>
</dbReference>
<evidence type="ECO:0000313" key="10">
    <source>
        <dbReference type="Proteomes" id="UP000198605"/>
    </source>
</evidence>
<dbReference type="GO" id="GO:0005886">
    <property type="term" value="C:plasma membrane"/>
    <property type="evidence" value="ECO:0007669"/>
    <property type="project" value="UniProtKB-SubCell"/>
</dbReference>
<dbReference type="InterPro" id="IPR020846">
    <property type="entry name" value="MFS_dom"/>
</dbReference>
<feature type="transmembrane region" description="Helical" evidence="7">
    <location>
        <begin position="320"/>
        <end position="338"/>
    </location>
</feature>
<keyword evidence="5 7" id="KW-0472">Membrane</keyword>
<evidence type="ECO:0000259" key="8">
    <source>
        <dbReference type="PROSITE" id="PS50850"/>
    </source>
</evidence>
<dbReference type="EMBL" id="FMIB01000002">
    <property type="protein sequence ID" value="SCL55596.1"/>
    <property type="molecule type" value="Genomic_DNA"/>
</dbReference>
<feature type="transmembrane region" description="Helical" evidence="7">
    <location>
        <begin position="257"/>
        <end position="280"/>
    </location>
</feature>
<accession>A0A1C6UNI7</accession>
<evidence type="ECO:0000313" key="9">
    <source>
        <dbReference type="EMBL" id="SCL55596.1"/>
    </source>
</evidence>
<dbReference type="PROSITE" id="PS50850">
    <property type="entry name" value="MFS"/>
    <property type="match status" value="1"/>
</dbReference>
<reference evidence="10" key="1">
    <citation type="submission" date="2016-06" db="EMBL/GenBank/DDBJ databases">
        <authorList>
            <person name="Varghese N."/>
            <person name="Submissions Spin"/>
        </authorList>
    </citation>
    <scope>NUCLEOTIDE SEQUENCE [LARGE SCALE GENOMIC DNA]</scope>
    <source>
        <strain evidence="10">DSM 44151</strain>
    </source>
</reference>
<comment type="subcellular location">
    <subcellularLocation>
        <location evidence="1">Cell membrane</location>
        <topology evidence="1">Multi-pass membrane protein</topology>
    </subcellularLocation>
</comment>
<evidence type="ECO:0000256" key="2">
    <source>
        <dbReference type="ARBA" id="ARBA00022475"/>
    </source>
</evidence>
<name>A0A1C6UNI7_9ACTN</name>
<dbReference type="RefSeq" id="WP_091321758.1">
    <property type="nucleotide sequence ID" value="NZ_FMIB01000002.1"/>
</dbReference>
<evidence type="ECO:0000256" key="5">
    <source>
        <dbReference type="ARBA" id="ARBA00023136"/>
    </source>
</evidence>
<evidence type="ECO:0000256" key="1">
    <source>
        <dbReference type="ARBA" id="ARBA00004651"/>
    </source>
</evidence>
<dbReference type="CDD" id="cd06173">
    <property type="entry name" value="MFS_MefA_like"/>
    <property type="match status" value="1"/>
</dbReference>
<proteinExistence type="predicted"/>
<feature type="transmembrane region" description="Helical" evidence="7">
    <location>
        <begin position="407"/>
        <end position="430"/>
    </location>
</feature>
<feature type="transmembrane region" description="Helical" evidence="7">
    <location>
        <begin position="110"/>
        <end position="134"/>
    </location>
</feature>
<feature type="transmembrane region" description="Helical" evidence="7">
    <location>
        <begin position="201"/>
        <end position="221"/>
    </location>
</feature>
<dbReference type="Proteomes" id="UP000198605">
    <property type="component" value="Unassembled WGS sequence"/>
</dbReference>
<keyword evidence="3 7" id="KW-0812">Transmembrane</keyword>